<feature type="transmembrane region" description="Helical" evidence="5">
    <location>
        <begin position="274"/>
        <end position="292"/>
    </location>
</feature>
<feature type="transmembrane region" description="Helical" evidence="5">
    <location>
        <begin position="213"/>
        <end position="232"/>
    </location>
</feature>
<evidence type="ECO:0000313" key="8">
    <source>
        <dbReference type="Proteomes" id="UP000007394"/>
    </source>
</evidence>
<name>I0AP97_IGNAJ</name>
<feature type="transmembrane region" description="Helical" evidence="5">
    <location>
        <begin position="32"/>
        <end position="59"/>
    </location>
</feature>
<dbReference type="InterPro" id="IPR036259">
    <property type="entry name" value="MFS_trans_sf"/>
</dbReference>
<feature type="transmembrane region" description="Helical" evidence="5">
    <location>
        <begin position="165"/>
        <end position="184"/>
    </location>
</feature>
<reference evidence="7 8" key="1">
    <citation type="journal article" date="2012" name="Front. Microbiol.">
        <title>Complete genome of Ignavibacterium album, a metabolically versatile, flagellated, facultative anaerobe from the phylum Chlorobi.</title>
        <authorList>
            <person name="Liu Z."/>
            <person name="Frigaard N.-U."/>
            <person name="Vogl K."/>
            <person name="Iino T."/>
            <person name="Ohkuma M."/>
            <person name="Overmann J."/>
            <person name="Bryant D.A."/>
        </authorList>
    </citation>
    <scope>NUCLEOTIDE SEQUENCE [LARGE SCALE GENOMIC DNA]</scope>
    <source>
        <strain evidence="8">DSM 19864 / JCM 16511 / NBRC 101810 / Mat9-16</strain>
    </source>
</reference>
<dbReference type="GO" id="GO:0016020">
    <property type="term" value="C:membrane"/>
    <property type="evidence" value="ECO:0007669"/>
    <property type="project" value="UniProtKB-SubCell"/>
</dbReference>
<keyword evidence="4 5" id="KW-0472">Membrane</keyword>
<dbReference type="EMBL" id="CP003418">
    <property type="protein sequence ID" value="AFH50804.1"/>
    <property type="molecule type" value="Genomic_DNA"/>
</dbReference>
<feature type="transmembrane region" description="Helical" evidence="5">
    <location>
        <begin position="244"/>
        <end position="262"/>
    </location>
</feature>
<dbReference type="Pfam" id="PF00083">
    <property type="entry name" value="Sugar_tr"/>
    <property type="match status" value="1"/>
</dbReference>
<keyword evidence="3 5" id="KW-1133">Transmembrane helix</keyword>
<evidence type="ECO:0000256" key="3">
    <source>
        <dbReference type="ARBA" id="ARBA00022989"/>
    </source>
</evidence>
<accession>I0AP97</accession>
<dbReference type="OrthoDB" id="9803985at2"/>
<dbReference type="CDD" id="cd17370">
    <property type="entry name" value="MFS_MJ1317_like"/>
    <property type="match status" value="1"/>
</dbReference>
<feature type="transmembrane region" description="Helical" evidence="5">
    <location>
        <begin position="142"/>
        <end position="159"/>
    </location>
</feature>
<dbReference type="Proteomes" id="UP000007394">
    <property type="component" value="Chromosome"/>
</dbReference>
<evidence type="ECO:0000256" key="5">
    <source>
        <dbReference type="SAM" id="Phobius"/>
    </source>
</evidence>
<dbReference type="HOGENOM" id="CLU_040020_1_0_10"/>
<dbReference type="eggNOG" id="COG2271">
    <property type="taxonomic scope" value="Bacteria"/>
</dbReference>
<dbReference type="RefSeq" id="WP_014561940.1">
    <property type="nucleotide sequence ID" value="NC_017464.1"/>
</dbReference>
<dbReference type="InterPro" id="IPR020846">
    <property type="entry name" value="MFS_dom"/>
</dbReference>
<evidence type="ECO:0000256" key="2">
    <source>
        <dbReference type="ARBA" id="ARBA00022692"/>
    </source>
</evidence>
<dbReference type="Pfam" id="PF07690">
    <property type="entry name" value="MFS_1"/>
    <property type="match status" value="1"/>
</dbReference>
<feature type="transmembrane region" description="Helical" evidence="5">
    <location>
        <begin position="332"/>
        <end position="355"/>
    </location>
</feature>
<protein>
    <submittedName>
        <fullName evidence="7">Major facilitator superfamily permease</fullName>
    </submittedName>
</protein>
<dbReference type="InterPro" id="IPR011701">
    <property type="entry name" value="MFS"/>
</dbReference>
<dbReference type="SUPFAM" id="SSF103473">
    <property type="entry name" value="MFS general substrate transporter"/>
    <property type="match status" value="1"/>
</dbReference>
<dbReference type="PATRIC" id="fig|945713.3.peg.3125"/>
<dbReference type="PANTHER" id="PTHR23518:SF2">
    <property type="entry name" value="MAJOR FACILITATOR SUPERFAMILY TRANSPORTER"/>
    <property type="match status" value="1"/>
</dbReference>
<sequence>MKTKLHRQVILLGLVSLFTDIASEMLYPVTPIFLTTVLGSSMAMVGIIEGIAEFIAAILKGYFGNLSDKVGRRSIFVTIGYSLSAISKPLPGIFQNIPTVFITRVTDRIGKGIRTAPRDALLGSYSDGNSGAVFGFHRAMDTLGAAIGPVAALMLLKIYPENYQLIFLVAFIPSVIAVSFTLMIKDKANTTEKRKKYDYLEFLKSSPKSYKRILFLLAAFSLVNSSDVFLIIKSRDISESSTLAIFGYIFYNIVYAATSYPMGHLSDKIGKKKVFTFGLILFSLVYFGFALVPDIYLLWLLFALYGIYAASTEGISKAWISDLISDENRGTAIGLATLIMGVCVMLGSFVTGILWDKFGSQIPFIISASVSLLLAFIVWIKK</sequence>
<dbReference type="InterPro" id="IPR005828">
    <property type="entry name" value="MFS_sugar_transport-like"/>
</dbReference>
<gene>
    <name evidence="7" type="ordered locus">IALB_3101</name>
</gene>
<keyword evidence="8" id="KW-1185">Reference proteome</keyword>
<evidence type="ECO:0000256" key="4">
    <source>
        <dbReference type="ARBA" id="ARBA00023136"/>
    </source>
</evidence>
<dbReference type="AlphaFoldDB" id="I0AP97"/>
<feature type="domain" description="Major facilitator superfamily (MFS) profile" evidence="6">
    <location>
        <begin position="8"/>
        <end position="382"/>
    </location>
</feature>
<evidence type="ECO:0000256" key="1">
    <source>
        <dbReference type="ARBA" id="ARBA00004370"/>
    </source>
</evidence>
<proteinExistence type="predicted"/>
<evidence type="ECO:0000259" key="6">
    <source>
        <dbReference type="PROSITE" id="PS50850"/>
    </source>
</evidence>
<comment type="subcellular location">
    <subcellularLocation>
        <location evidence="1">Membrane</location>
    </subcellularLocation>
</comment>
<feature type="transmembrane region" description="Helical" evidence="5">
    <location>
        <begin position="298"/>
        <end position="320"/>
    </location>
</feature>
<dbReference type="KEGG" id="ial:IALB_3101"/>
<organism evidence="7 8">
    <name type="scientific">Ignavibacterium album (strain DSM 19864 / JCM 16511 / NBRC 101810 / Mat9-16)</name>
    <dbReference type="NCBI Taxonomy" id="945713"/>
    <lineage>
        <taxon>Bacteria</taxon>
        <taxon>Pseudomonadati</taxon>
        <taxon>Ignavibacteriota</taxon>
        <taxon>Ignavibacteria</taxon>
        <taxon>Ignavibacteriales</taxon>
        <taxon>Ignavibacteriaceae</taxon>
        <taxon>Ignavibacterium</taxon>
    </lineage>
</organism>
<feature type="transmembrane region" description="Helical" evidence="5">
    <location>
        <begin position="361"/>
        <end position="380"/>
    </location>
</feature>
<keyword evidence="2 5" id="KW-0812">Transmembrane</keyword>
<evidence type="ECO:0000313" key="7">
    <source>
        <dbReference type="EMBL" id="AFH50804.1"/>
    </source>
</evidence>
<dbReference type="GO" id="GO:0022857">
    <property type="term" value="F:transmembrane transporter activity"/>
    <property type="evidence" value="ECO:0007669"/>
    <property type="project" value="InterPro"/>
</dbReference>
<dbReference type="Gene3D" id="1.20.1250.20">
    <property type="entry name" value="MFS general substrate transporter like domains"/>
    <property type="match status" value="2"/>
</dbReference>
<dbReference type="PANTHER" id="PTHR23518">
    <property type="entry name" value="C-METHYLTRANSFERASE"/>
    <property type="match status" value="1"/>
</dbReference>
<dbReference type="PROSITE" id="PS50850">
    <property type="entry name" value="MFS"/>
    <property type="match status" value="1"/>
</dbReference>